<feature type="transmembrane region" description="Helical" evidence="1">
    <location>
        <begin position="12"/>
        <end position="34"/>
    </location>
</feature>
<feature type="transmembrane region" description="Helical" evidence="1">
    <location>
        <begin position="254"/>
        <end position="275"/>
    </location>
</feature>
<dbReference type="AlphaFoldDB" id="A0A7C1JUZ2"/>
<evidence type="ECO:0000256" key="1">
    <source>
        <dbReference type="SAM" id="Phobius"/>
    </source>
</evidence>
<reference evidence="2" key="1">
    <citation type="journal article" date="2020" name="mSystems">
        <title>Genome- and Community-Level Interaction Insights into Carbon Utilization and Element Cycling Functions of Hydrothermarchaeota in Hydrothermal Sediment.</title>
        <authorList>
            <person name="Zhou Z."/>
            <person name="Liu Y."/>
            <person name="Xu W."/>
            <person name="Pan J."/>
            <person name="Luo Z.H."/>
            <person name="Li M."/>
        </authorList>
    </citation>
    <scope>NUCLEOTIDE SEQUENCE [LARGE SCALE GENOMIC DNA]</scope>
    <source>
        <strain evidence="2">SpSt-289</strain>
    </source>
</reference>
<accession>A0A7C1JUZ2</accession>
<keyword evidence="1" id="KW-0812">Transmembrane</keyword>
<feature type="transmembrane region" description="Helical" evidence="1">
    <location>
        <begin position="109"/>
        <end position="129"/>
    </location>
</feature>
<feature type="transmembrane region" description="Helical" evidence="1">
    <location>
        <begin position="40"/>
        <end position="63"/>
    </location>
</feature>
<name>A0A7C1JUZ2_9CHLR</name>
<feature type="transmembrane region" description="Helical" evidence="1">
    <location>
        <begin position="75"/>
        <end position="97"/>
    </location>
</feature>
<keyword evidence="1" id="KW-0472">Membrane</keyword>
<gene>
    <name evidence="2" type="ORF">ENQ20_17305</name>
</gene>
<feature type="transmembrane region" description="Helical" evidence="1">
    <location>
        <begin position="214"/>
        <end position="234"/>
    </location>
</feature>
<organism evidence="2">
    <name type="scientific">Caldilinea aerophila</name>
    <dbReference type="NCBI Taxonomy" id="133453"/>
    <lineage>
        <taxon>Bacteria</taxon>
        <taxon>Bacillati</taxon>
        <taxon>Chloroflexota</taxon>
        <taxon>Caldilineae</taxon>
        <taxon>Caldilineales</taxon>
        <taxon>Caldilineaceae</taxon>
        <taxon>Caldilinea</taxon>
    </lineage>
</organism>
<protein>
    <submittedName>
        <fullName evidence="2">Uncharacterized protein</fullName>
    </submittedName>
</protein>
<evidence type="ECO:0000313" key="2">
    <source>
        <dbReference type="EMBL" id="HDX33227.1"/>
    </source>
</evidence>
<dbReference type="EMBL" id="DSMG01000179">
    <property type="protein sequence ID" value="HDX33227.1"/>
    <property type="molecule type" value="Genomic_DNA"/>
</dbReference>
<comment type="caution">
    <text evidence="2">The sequence shown here is derived from an EMBL/GenBank/DDBJ whole genome shotgun (WGS) entry which is preliminary data.</text>
</comment>
<feature type="transmembrane region" description="Helical" evidence="1">
    <location>
        <begin position="159"/>
        <end position="179"/>
    </location>
</feature>
<feature type="transmembrane region" description="Helical" evidence="1">
    <location>
        <begin position="185"/>
        <end position="207"/>
    </location>
</feature>
<proteinExistence type="predicted"/>
<keyword evidence="1" id="KW-1133">Transmembrane helix</keyword>
<sequence>MNTGTLRVHIEQGIWGAIIVFLLVKTFIWMVSLGMTIIDFGWILLLFLPVPLLIGGIAGALVWRLDSSLTIKLSFWVGVMAMFYGYFVGVEVNYYLIERLGWGYRLFSIVVPGLVGILFDLFFVGCIGLGRKVYKALISASAAHDMDAGTPRVHIEQGILGAIIVFLLVETFTWMFSSGRTTIDFAWRLLTFLPVPLLIGGIAGVLVGRLDSSLTIKLSFWAGVMGMVCGYFVGVDVSDYLIERLGWGDRFFSIVVPGLVGILFDLFFVGCLGLGRKVYKALTRT</sequence>